<sequence>MSSSIDQERVFLDVIEKIINFLCTSVQRQSEQKYVIDAGGICSIKAFEITCAVSHDGRLITCTQHCARNQIVYSRGLNTDEIYRLISIRQSKFHIF</sequence>
<evidence type="ECO:0000313" key="1">
    <source>
        <dbReference type="EMBL" id="EGG05532.1"/>
    </source>
</evidence>
<proteinExistence type="predicted"/>
<dbReference type="OrthoDB" id="289721at2759"/>
<reference evidence="2" key="1">
    <citation type="journal article" date="2011" name="Proc. Natl. Acad. Sci. U.S.A.">
        <title>Obligate biotrophy features unraveled by the genomic analysis of rust fungi.</title>
        <authorList>
            <person name="Duplessis S."/>
            <person name="Cuomo C.A."/>
            <person name="Lin Y.-C."/>
            <person name="Aerts A."/>
            <person name="Tisserant E."/>
            <person name="Veneault-Fourrey C."/>
            <person name="Joly D.L."/>
            <person name="Hacquard S."/>
            <person name="Amselem J."/>
            <person name="Cantarel B.L."/>
            <person name="Chiu R."/>
            <person name="Coutinho P.M."/>
            <person name="Feau N."/>
            <person name="Field M."/>
            <person name="Frey P."/>
            <person name="Gelhaye E."/>
            <person name="Goldberg J."/>
            <person name="Grabherr M.G."/>
            <person name="Kodira C.D."/>
            <person name="Kohler A."/>
            <person name="Kuees U."/>
            <person name="Lindquist E.A."/>
            <person name="Lucas S.M."/>
            <person name="Mago R."/>
            <person name="Mauceli E."/>
            <person name="Morin E."/>
            <person name="Murat C."/>
            <person name="Pangilinan J.L."/>
            <person name="Park R."/>
            <person name="Pearson M."/>
            <person name="Quesneville H."/>
            <person name="Rouhier N."/>
            <person name="Sakthikumar S."/>
            <person name="Salamov A.A."/>
            <person name="Schmutz J."/>
            <person name="Selles B."/>
            <person name="Shapiro H."/>
            <person name="Tanguay P."/>
            <person name="Tuskan G.A."/>
            <person name="Henrissat B."/>
            <person name="Van de Peer Y."/>
            <person name="Rouze P."/>
            <person name="Ellis J.G."/>
            <person name="Dodds P.N."/>
            <person name="Schein J.E."/>
            <person name="Zhong S."/>
            <person name="Hamelin R.C."/>
            <person name="Grigoriev I.V."/>
            <person name="Szabo L.J."/>
            <person name="Martin F."/>
        </authorList>
    </citation>
    <scope>NUCLEOTIDE SEQUENCE [LARGE SCALE GENOMIC DNA]</scope>
    <source>
        <strain evidence="2">98AG31 / pathotype 3-4-7</strain>
    </source>
</reference>
<dbReference type="HOGENOM" id="CLU_2360161_0_0_1"/>
<dbReference type="RefSeq" id="XP_007411021.1">
    <property type="nucleotide sequence ID" value="XM_007410959.1"/>
</dbReference>
<keyword evidence="2" id="KW-1185">Reference proteome</keyword>
<gene>
    <name evidence="1" type="ORF">MELLADRAFT_87796</name>
</gene>
<dbReference type="Proteomes" id="UP000001072">
    <property type="component" value="Unassembled WGS sequence"/>
</dbReference>
<dbReference type="InParanoid" id="F4RPH8"/>
<evidence type="ECO:0000313" key="2">
    <source>
        <dbReference type="Proteomes" id="UP000001072"/>
    </source>
</evidence>
<dbReference type="VEuPathDB" id="FungiDB:MELLADRAFT_87796"/>
<name>F4RPH8_MELLP</name>
<dbReference type="EMBL" id="GL883112">
    <property type="protein sequence ID" value="EGG05532.1"/>
    <property type="molecule type" value="Genomic_DNA"/>
</dbReference>
<dbReference type="KEGG" id="mlr:MELLADRAFT_87796"/>
<organism evidence="2">
    <name type="scientific">Melampsora larici-populina (strain 98AG31 / pathotype 3-4-7)</name>
    <name type="common">Poplar leaf rust fungus</name>
    <dbReference type="NCBI Taxonomy" id="747676"/>
    <lineage>
        <taxon>Eukaryota</taxon>
        <taxon>Fungi</taxon>
        <taxon>Dikarya</taxon>
        <taxon>Basidiomycota</taxon>
        <taxon>Pucciniomycotina</taxon>
        <taxon>Pucciniomycetes</taxon>
        <taxon>Pucciniales</taxon>
        <taxon>Melampsoraceae</taxon>
        <taxon>Melampsora</taxon>
    </lineage>
</organism>
<dbReference type="GeneID" id="18934645"/>
<protein>
    <submittedName>
        <fullName evidence="1">Uncharacterized protein</fullName>
    </submittedName>
</protein>
<dbReference type="AlphaFoldDB" id="F4RPH8"/>
<accession>F4RPH8</accession>